<reference evidence="2" key="1">
    <citation type="journal article" date="2014" name="Science">
        <title>Ancient hybridizations among the ancestral genomes of bread wheat.</title>
        <authorList>
            <consortium name="International Wheat Genome Sequencing Consortium,"/>
            <person name="Marcussen T."/>
            <person name="Sandve S.R."/>
            <person name="Heier L."/>
            <person name="Spannagl M."/>
            <person name="Pfeifer M."/>
            <person name="Jakobsen K.S."/>
            <person name="Wulff B.B."/>
            <person name="Steuernagel B."/>
            <person name="Mayer K.F."/>
            <person name="Olsen O.A."/>
        </authorList>
    </citation>
    <scope>NUCLEOTIDE SEQUENCE [LARGE SCALE GENOMIC DNA]</scope>
    <source>
        <strain evidence="2">cv. AL8/78</strain>
    </source>
</reference>
<dbReference type="Gramene" id="AET2Gv20436800.1">
    <property type="protein sequence ID" value="AET2Gv20436800.1"/>
    <property type="gene ID" value="AET2Gv20436800"/>
</dbReference>
<dbReference type="InterPro" id="IPR036249">
    <property type="entry name" value="Thioredoxin-like_sf"/>
</dbReference>
<accession>A0A453BB31</accession>
<dbReference type="Proteomes" id="UP000015105">
    <property type="component" value="Chromosome 2D"/>
</dbReference>
<organism evidence="1 2">
    <name type="scientific">Aegilops tauschii subsp. strangulata</name>
    <name type="common">Goatgrass</name>
    <dbReference type="NCBI Taxonomy" id="200361"/>
    <lineage>
        <taxon>Eukaryota</taxon>
        <taxon>Viridiplantae</taxon>
        <taxon>Streptophyta</taxon>
        <taxon>Embryophyta</taxon>
        <taxon>Tracheophyta</taxon>
        <taxon>Spermatophyta</taxon>
        <taxon>Magnoliopsida</taxon>
        <taxon>Liliopsida</taxon>
        <taxon>Poales</taxon>
        <taxon>Poaceae</taxon>
        <taxon>BOP clade</taxon>
        <taxon>Pooideae</taxon>
        <taxon>Triticodae</taxon>
        <taxon>Triticeae</taxon>
        <taxon>Triticinae</taxon>
        <taxon>Aegilops</taxon>
    </lineage>
</organism>
<evidence type="ECO:0000313" key="1">
    <source>
        <dbReference type="EnsemblPlants" id="AET2Gv20436800.1"/>
    </source>
</evidence>
<sequence length="68" mass="7663">MASVEGDVKLLGLRLSLFIARVRMALDAKGVGYKYVEQDLAAKIRRVLCSHRLHFHSSIIDQVITDHT</sequence>
<proteinExistence type="predicted"/>
<keyword evidence="2" id="KW-1185">Reference proteome</keyword>
<dbReference type="AlphaFoldDB" id="A0A453BB31"/>
<dbReference type="SUPFAM" id="SSF52833">
    <property type="entry name" value="Thioredoxin-like"/>
    <property type="match status" value="1"/>
</dbReference>
<dbReference type="Gene3D" id="3.40.30.10">
    <property type="entry name" value="Glutaredoxin"/>
    <property type="match status" value="1"/>
</dbReference>
<dbReference type="EnsemblPlants" id="AET2Gv20436800.1">
    <property type="protein sequence ID" value="AET2Gv20436800.1"/>
    <property type="gene ID" value="AET2Gv20436800"/>
</dbReference>
<name>A0A453BB31_AEGTS</name>
<evidence type="ECO:0000313" key="2">
    <source>
        <dbReference type="Proteomes" id="UP000015105"/>
    </source>
</evidence>
<reference evidence="1" key="3">
    <citation type="journal article" date="2017" name="Nature">
        <title>Genome sequence of the progenitor of the wheat D genome Aegilops tauschii.</title>
        <authorList>
            <person name="Luo M.C."/>
            <person name="Gu Y.Q."/>
            <person name="Puiu D."/>
            <person name="Wang H."/>
            <person name="Twardziok S.O."/>
            <person name="Deal K.R."/>
            <person name="Huo N."/>
            <person name="Zhu T."/>
            <person name="Wang L."/>
            <person name="Wang Y."/>
            <person name="McGuire P.E."/>
            <person name="Liu S."/>
            <person name="Long H."/>
            <person name="Ramasamy R.K."/>
            <person name="Rodriguez J.C."/>
            <person name="Van S.L."/>
            <person name="Yuan L."/>
            <person name="Wang Z."/>
            <person name="Xia Z."/>
            <person name="Xiao L."/>
            <person name="Anderson O.D."/>
            <person name="Ouyang S."/>
            <person name="Liang Y."/>
            <person name="Zimin A.V."/>
            <person name="Pertea G."/>
            <person name="Qi P."/>
            <person name="Bennetzen J.L."/>
            <person name="Dai X."/>
            <person name="Dawson M.W."/>
            <person name="Muller H.G."/>
            <person name="Kugler K."/>
            <person name="Rivarola-Duarte L."/>
            <person name="Spannagl M."/>
            <person name="Mayer K.F.X."/>
            <person name="Lu F.H."/>
            <person name="Bevan M.W."/>
            <person name="Leroy P."/>
            <person name="Li P."/>
            <person name="You F.M."/>
            <person name="Sun Q."/>
            <person name="Liu Z."/>
            <person name="Lyons E."/>
            <person name="Wicker T."/>
            <person name="Salzberg S.L."/>
            <person name="Devos K.M."/>
            <person name="Dvorak J."/>
        </authorList>
    </citation>
    <scope>NUCLEOTIDE SEQUENCE [LARGE SCALE GENOMIC DNA]</scope>
    <source>
        <strain evidence="1">cv. AL8/78</strain>
    </source>
</reference>
<protein>
    <submittedName>
        <fullName evidence="1">Uncharacterized protein</fullName>
    </submittedName>
</protein>
<reference evidence="1" key="5">
    <citation type="journal article" date="2021" name="G3 (Bethesda)">
        <title>Aegilops tauschii genome assembly Aet v5.0 features greater sequence contiguity and improved annotation.</title>
        <authorList>
            <person name="Wang L."/>
            <person name="Zhu T."/>
            <person name="Rodriguez J.C."/>
            <person name="Deal K.R."/>
            <person name="Dubcovsky J."/>
            <person name="McGuire P.E."/>
            <person name="Lux T."/>
            <person name="Spannagl M."/>
            <person name="Mayer K.F.X."/>
            <person name="Baldrich P."/>
            <person name="Meyers B.C."/>
            <person name="Huo N."/>
            <person name="Gu Y.Q."/>
            <person name="Zhou H."/>
            <person name="Devos K.M."/>
            <person name="Bennetzen J.L."/>
            <person name="Unver T."/>
            <person name="Budak H."/>
            <person name="Gulick P.J."/>
            <person name="Galiba G."/>
            <person name="Kalapos B."/>
            <person name="Nelson D.R."/>
            <person name="Li P."/>
            <person name="You F.M."/>
            <person name="Luo M.C."/>
            <person name="Dvorak J."/>
        </authorList>
    </citation>
    <scope>NUCLEOTIDE SEQUENCE [LARGE SCALE GENOMIC DNA]</scope>
    <source>
        <strain evidence="1">cv. AL8/78</strain>
    </source>
</reference>
<reference evidence="2" key="2">
    <citation type="journal article" date="2017" name="Nat. Plants">
        <title>The Aegilops tauschii genome reveals multiple impacts of transposons.</title>
        <authorList>
            <person name="Zhao G."/>
            <person name="Zou C."/>
            <person name="Li K."/>
            <person name="Wang K."/>
            <person name="Li T."/>
            <person name="Gao L."/>
            <person name="Zhang X."/>
            <person name="Wang H."/>
            <person name="Yang Z."/>
            <person name="Liu X."/>
            <person name="Jiang W."/>
            <person name="Mao L."/>
            <person name="Kong X."/>
            <person name="Jiao Y."/>
            <person name="Jia J."/>
        </authorList>
    </citation>
    <scope>NUCLEOTIDE SEQUENCE [LARGE SCALE GENOMIC DNA]</scope>
    <source>
        <strain evidence="2">cv. AL8/78</strain>
    </source>
</reference>
<reference evidence="1" key="4">
    <citation type="submission" date="2019-03" db="UniProtKB">
        <authorList>
            <consortium name="EnsemblPlants"/>
        </authorList>
    </citation>
    <scope>IDENTIFICATION</scope>
</reference>